<gene>
    <name evidence="1" type="ORF">WMY93_015557</name>
</gene>
<proteinExistence type="predicted"/>
<keyword evidence="2" id="KW-1185">Reference proteome</keyword>
<sequence>MVGSALFGRAGGSRRPYVKGLRSYSRRGTLFASSTGYAFLRQRFPLLRLLWPHIQNNKHEETSPLLYRAALPHCRQTDTHKNPKHFTYTTRAKSE</sequence>
<comment type="caution">
    <text evidence="1">The sequence shown here is derived from an EMBL/GenBank/DDBJ whole genome shotgun (WGS) entry which is preliminary data.</text>
</comment>
<dbReference type="EMBL" id="JBBPFD010000011">
    <property type="protein sequence ID" value="KAK7906945.1"/>
    <property type="molecule type" value="Genomic_DNA"/>
</dbReference>
<evidence type="ECO:0000313" key="1">
    <source>
        <dbReference type="EMBL" id="KAK7906945.1"/>
    </source>
</evidence>
<reference evidence="2" key="1">
    <citation type="submission" date="2024-04" db="EMBL/GenBank/DDBJ databases">
        <title>Salinicola lusitanus LLJ914,a marine bacterium isolated from the Okinawa Trough.</title>
        <authorList>
            <person name="Li J."/>
        </authorList>
    </citation>
    <scope>NUCLEOTIDE SEQUENCE [LARGE SCALE GENOMIC DNA]</scope>
</reference>
<protein>
    <submittedName>
        <fullName evidence="1">Uncharacterized protein</fullName>
    </submittedName>
</protein>
<organism evidence="1 2">
    <name type="scientific">Mugilogobius chulae</name>
    <name type="common">yellowstripe goby</name>
    <dbReference type="NCBI Taxonomy" id="88201"/>
    <lineage>
        <taxon>Eukaryota</taxon>
        <taxon>Metazoa</taxon>
        <taxon>Chordata</taxon>
        <taxon>Craniata</taxon>
        <taxon>Vertebrata</taxon>
        <taxon>Euteleostomi</taxon>
        <taxon>Actinopterygii</taxon>
        <taxon>Neopterygii</taxon>
        <taxon>Teleostei</taxon>
        <taxon>Neoteleostei</taxon>
        <taxon>Acanthomorphata</taxon>
        <taxon>Gobiaria</taxon>
        <taxon>Gobiiformes</taxon>
        <taxon>Gobioidei</taxon>
        <taxon>Gobiidae</taxon>
        <taxon>Gobionellinae</taxon>
        <taxon>Mugilogobius</taxon>
    </lineage>
</organism>
<name>A0AAW0P1S4_9GOBI</name>
<accession>A0AAW0P1S4</accession>
<dbReference type="AlphaFoldDB" id="A0AAW0P1S4"/>
<dbReference type="Proteomes" id="UP001460270">
    <property type="component" value="Unassembled WGS sequence"/>
</dbReference>
<evidence type="ECO:0000313" key="2">
    <source>
        <dbReference type="Proteomes" id="UP001460270"/>
    </source>
</evidence>